<dbReference type="Proteomes" id="UP000481360">
    <property type="component" value="Unassembled WGS sequence"/>
</dbReference>
<name>A0A7C9S0S6_9PSEU</name>
<keyword evidence="2 4" id="KW-0808">Transferase</keyword>
<organism evidence="4 5">
    <name type="scientific">Lentzea alba</name>
    <dbReference type="NCBI Taxonomy" id="2714351"/>
    <lineage>
        <taxon>Bacteria</taxon>
        <taxon>Bacillati</taxon>
        <taxon>Actinomycetota</taxon>
        <taxon>Actinomycetes</taxon>
        <taxon>Pseudonocardiales</taxon>
        <taxon>Pseudonocardiaceae</taxon>
        <taxon>Lentzea</taxon>
    </lineage>
</organism>
<dbReference type="InterPro" id="IPR028098">
    <property type="entry name" value="Glyco_trans_4-like_N"/>
</dbReference>
<dbReference type="EMBL" id="JAAMPJ010000018">
    <property type="protein sequence ID" value="NGY65923.1"/>
    <property type="molecule type" value="Genomic_DNA"/>
</dbReference>
<dbReference type="Pfam" id="PF13692">
    <property type="entry name" value="Glyco_trans_1_4"/>
    <property type="match status" value="1"/>
</dbReference>
<gene>
    <name evidence="4" type="ORF">G7043_44260</name>
</gene>
<dbReference type="AlphaFoldDB" id="A0A7C9S0S6"/>
<dbReference type="CDD" id="cd03801">
    <property type="entry name" value="GT4_PimA-like"/>
    <property type="match status" value="1"/>
</dbReference>
<keyword evidence="1" id="KW-0328">Glycosyltransferase</keyword>
<dbReference type="SUPFAM" id="SSF53756">
    <property type="entry name" value="UDP-Glycosyltransferase/glycogen phosphorylase"/>
    <property type="match status" value="1"/>
</dbReference>
<evidence type="ECO:0000313" key="5">
    <source>
        <dbReference type="Proteomes" id="UP000481360"/>
    </source>
</evidence>
<protein>
    <submittedName>
        <fullName evidence="4">Glycosyltransferase family 4 protein</fullName>
    </submittedName>
</protein>
<dbReference type="PANTHER" id="PTHR45947">
    <property type="entry name" value="SULFOQUINOVOSYL TRANSFERASE SQD2"/>
    <property type="match status" value="1"/>
</dbReference>
<comment type="caution">
    <text evidence="4">The sequence shown here is derived from an EMBL/GenBank/DDBJ whole genome shotgun (WGS) entry which is preliminary data.</text>
</comment>
<dbReference type="PANTHER" id="PTHR45947:SF3">
    <property type="entry name" value="SULFOQUINOVOSYL TRANSFERASE SQD2"/>
    <property type="match status" value="1"/>
</dbReference>
<keyword evidence="5" id="KW-1185">Reference proteome</keyword>
<dbReference type="Pfam" id="PF13579">
    <property type="entry name" value="Glyco_trans_4_4"/>
    <property type="match status" value="1"/>
</dbReference>
<dbReference type="InterPro" id="IPR050194">
    <property type="entry name" value="Glycosyltransferase_grp1"/>
</dbReference>
<accession>A0A7C9S0S6</accession>
<evidence type="ECO:0000256" key="1">
    <source>
        <dbReference type="ARBA" id="ARBA00022676"/>
    </source>
</evidence>
<evidence type="ECO:0000259" key="3">
    <source>
        <dbReference type="Pfam" id="PF13579"/>
    </source>
</evidence>
<dbReference type="GO" id="GO:1901137">
    <property type="term" value="P:carbohydrate derivative biosynthetic process"/>
    <property type="evidence" value="ECO:0007669"/>
    <property type="project" value="UniProtKB-ARBA"/>
</dbReference>
<sequence>MARRSPAAAHHPTTGERTVLDDLVIALTYYTPYVSGLTNFARDVAEGLAERGKRVRVITTRHDPSLPHEETINGVRVSRAPVLARFGKGVISPAFATMVREASANARVLNLHLPMLEAGPVAALAKCPVVVTYHCDVSLPPGLVNSVQGKVIDASSRLAMRRAAAVVATSEDYARESRLWPSIQPHLATVPPPCRPVPAGVPRFRDGDGLHVGFLGRIVEEKGVEHLVDGFRALDDPSARLLIGGDFGNVAGGSVIARVRAHVDGDPRIKLLGFVPDEDLGDFYASLDVFALPSVNAFEAFGIVQVVAMLAGVPVLASDLPGVRIPVRETGFGLIVPPGDAAAITSGLRSLRDEPPVSDGTAAVKFSVPAVLDAFEALFEKHDRML</sequence>
<dbReference type="GO" id="GO:0016757">
    <property type="term" value="F:glycosyltransferase activity"/>
    <property type="evidence" value="ECO:0007669"/>
    <property type="project" value="UniProtKB-KW"/>
</dbReference>
<evidence type="ECO:0000313" key="4">
    <source>
        <dbReference type="EMBL" id="NGY65923.1"/>
    </source>
</evidence>
<proteinExistence type="predicted"/>
<dbReference type="Gene3D" id="3.40.50.2000">
    <property type="entry name" value="Glycogen Phosphorylase B"/>
    <property type="match status" value="2"/>
</dbReference>
<feature type="domain" description="Glycosyltransferase subfamily 4-like N-terminal" evidence="3">
    <location>
        <begin position="36"/>
        <end position="192"/>
    </location>
</feature>
<evidence type="ECO:0000256" key="2">
    <source>
        <dbReference type="ARBA" id="ARBA00022679"/>
    </source>
</evidence>
<reference evidence="4 5" key="1">
    <citation type="submission" date="2020-03" db="EMBL/GenBank/DDBJ databases">
        <title>Isolation and identification of active actinomycetes.</title>
        <authorList>
            <person name="Sun X."/>
        </authorList>
    </citation>
    <scope>NUCLEOTIDE SEQUENCE [LARGE SCALE GENOMIC DNA]</scope>
    <source>
        <strain evidence="4 5">NEAU-D13</strain>
    </source>
</reference>